<dbReference type="InterPro" id="IPR003591">
    <property type="entry name" value="Leu-rich_rpt_typical-subtyp"/>
</dbReference>
<protein>
    <recommendedName>
        <fullName evidence="13">Leucine-rich repeat-containing N-terminal plant-type domain-containing protein</fullName>
    </recommendedName>
</protein>
<dbReference type="PRINTS" id="PR00019">
    <property type="entry name" value="LEURICHRPT"/>
</dbReference>
<evidence type="ECO:0000256" key="2">
    <source>
        <dbReference type="ARBA" id="ARBA00009592"/>
    </source>
</evidence>
<comment type="subcellular location">
    <subcellularLocation>
        <location evidence="1">Cell membrane</location>
        <topology evidence="1">Single-pass type I membrane protein</topology>
    </subcellularLocation>
</comment>
<evidence type="ECO:0000259" key="13">
    <source>
        <dbReference type="Pfam" id="PF08263"/>
    </source>
</evidence>
<dbReference type="FunFam" id="3.80.10.10:FF:000041">
    <property type="entry name" value="LRR receptor-like serine/threonine-protein kinase ERECTA"/>
    <property type="match status" value="2"/>
</dbReference>
<comment type="caution">
    <text evidence="14">The sequence shown here is derived from an EMBL/GenBank/DDBJ whole genome shotgun (WGS) entry which is preliminary data.</text>
</comment>
<sequence length="1083" mass="118724">MGISFFQQLFLIIVLPVLCLAIVPAKSLCLEDQELLLFHFKNSLKFDSSLSTKLVLWNQTTDCCLWDGVTCDNAGYVIGLVLNSESISGGIDSSSSLFSLQFLQSLNLSSNQFNSSQIPPGFGNLASLTHLNLSNSGFAGQIPIELSRLTRLVTLDLSTLYFPGVRSLVLQNPDLAMLVQNMTDLTQLYLDGVNISAQGYDWCHAISSSLPNLGVLSMSSCYLSGPIDSSLAKLRSLSVIRLDQNNLSSPVPQLIADFKNLTALRLASCNLNGVFPAKIFELPALQTLDVSYNGILHGSLPEFTHDSPLQTLVLSYTNFTGALPYSFGNLGMLSRLDLSRCNFSGPIPNAMANLTQLVYLDMSSNKFTGPIPSYWMSKNLTHIDLSHNALSGPLLSTNFEGLRDLVYIDLRFNAFNGSIPSSLFALPTLQKIQLSNNHFDGLLAAFSEASLSMLDTLDLSSNKLQGPIPKSFFDLKRLNILLLSSNNLTGTIQLESLHSLGNLTTLDLSYNNLSIETSGSDSSFSSPLPQITTLKLASCNLKNFPDLRNQSRMFYLDISNNQIGGEVPNWIWNVGSGTLSYLNLSCNFLVNLQEPYGTSPGLVVLDLHSNQLGGKIPVPPQSATYVDYSINNFSSSIPVNIGNSLTFAIFFSLSNNLLTGTIPDSICNASYLQVLDLSNNSLSGVIPSCLTEYITSLGVLNLGRNNLHGNISRTFSSSCGLKTLDLHDNLLEGMLPESLGNCKMLEVLNLGNNKISDNFPCFLRNCSNLRVLALRSNMFHGGIKCGKANESWSKLQIVDIASNNFTGNLPPKCFLTWSAMMTDEADAPSQLNHLRFEFLENNGFYYLDTVTVTNKGLNMELVKILTVFTSLDLSNNRFEGDIPYTIGVLKWLYVLNLSHNALTGSIPSSIGNLTQLGSLDLSANRLSGSIPAELASLTFLSVLKLSYNQLSGRIPTGRQLQTFSEDSYEGNEGLCGSPLNKSCNSGPTIEQKHSHPKAEVNWDYISAVLGYVVGLGVIVVPLIYCEGWRNRYYKYADQVVFRILHQQEQARRRHGRRRVRGSGSRTWMPLNKQGNLIVIPLMA</sequence>
<evidence type="ECO:0000256" key="8">
    <source>
        <dbReference type="ARBA" id="ARBA00022989"/>
    </source>
</evidence>
<evidence type="ECO:0000256" key="7">
    <source>
        <dbReference type="ARBA" id="ARBA00022737"/>
    </source>
</evidence>
<evidence type="ECO:0000256" key="9">
    <source>
        <dbReference type="ARBA" id="ARBA00023136"/>
    </source>
</evidence>
<dbReference type="InterPro" id="IPR046956">
    <property type="entry name" value="RLP23-like"/>
</dbReference>
<evidence type="ECO:0000313" key="14">
    <source>
        <dbReference type="EMBL" id="KAK3032825.1"/>
    </source>
</evidence>
<dbReference type="PANTHER" id="PTHR48061">
    <property type="entry name" value="LEUCINE-RICH REPEAT RECEPTOR PROTEIN KINASE EMS1-LIKE-RELATED"/>
    <property type="match status" value="1"/>
</dbReference>
<feature type="chain" id="PRO_5041699326" description="Leucine-rich repeat-containing N-terminal plant-type domain-containing protein" evidence="12">
    <location>
        <begin position="22"/>
        <end position="1083"/>
    </location>
</feature>
<proteinExistence type="inferred from homology"/>
<dbReference type="EMBL" id="JAVXUP010000252">
    <property type="protein sequence ID" value="KAK3032825.1"/>
    <property type="molecule type" value="Genomic_DNA"/>
</dbReference>
<feature type="signal peptide" evidence="12">
    <location>
        <begin position="1"/>
        <end position="21"/>
    </location>
</feature>
<dbReference type="FunFam" id="3.80.10.10:FF:000111">
    <property type="entry name" value="LRR receptor-like serine/threonine-protein kinase ERECTA"/>
    <property type="match status" value="1"/>
</dbReference>
<dbReference type="Proteomes" id="UP001188597">
    <property type="component" value="Unassembled WGS sequence"/>
</dbReference>
<evidence type="ECO:0000256" key="10">
    <source>
        <dbReference type="ARBA" id="ARBA00023180"/>
    </source>
</evidence>
<keyword evidence="7" id="KW-0677">Repeat</keyword>
<feature type="transmembrane region" description="Helical" evidence="11">
    <location>
        <begin position="1004"/>
        <end position="1024"/>
    </location>
</feature>
<feature type="domain" description="Leucine-rich repeat-containing N-terminal plant-type" evidence="13">
    <location>
        <begin position="31"/>
        <end position="72"/>
    </location>
</feature>
<dbReference type="Gene3D" id="3.80.10.10">
    <property type="entry name" value="Ribonuclease Inhibitor"/>
    <property type="match status" value="6"/>
</dbReference>
<evidence type="ECO:0000256" key="6">
    <source>
        <dbReference type="ARBA" id="ARBA00022729"/>
    </source>
</evidence>
<evidence type="ECO:0000256" key="1">
    <source>
        <dbReference type="ARBA" id="ARBA00004251"/>
    </source>
</evidence>
<keyword evidence="9 11" id="KW-0472">Membrane</keyword>
<reference evidence="14" key="1">
    <citation type="submission" date="2022-12" db="EMBL/GenBank/DDBJ databases">
        <title>Draft genome assemblies for two species of Escallonia (Escalloniales).</title>
        <authorList>
            <person name="Chanderbali A."/>
            <person name="Dervinis C."/>
            <person name="Anghel I."/>
            <person name="Soltis D."/>
            <person name="Soltis P."/>
            <person name="Zapata F."/>
        </authorList>
    </citation>
    <scope>NUCLEOTIDE SEQUENCE</scope>
    <source>
        <strain evidence="14">UCBG64.0493</strain>
        <tissue evidence="14">Leaf</tissue>
    </source>
</reference>
<organism evidence="14 15">
    <name type="scientific">Escallonia herrerae</name>
    <dbReference type="NCBI Taxonomy" id="1293975"/>
    <lineage>
        <taxon>Eukaryota</taxon>
        <taxon>Viridiplantae</taxon>
        <taxon>Streptophyta</taxon>
        <taxon>Embryophyta</taxon>
        <taxon>Tracheophyta</taxon>
        <taxon>Spermatophyta</taxon>
        <taxon>Magnoliopsida</taxon>
        <taxon>eudicotyledons</taxon>
        <taxon>Gunneridae</taxon>
        <taxon>Pentapetalae</taxon>
        <taxon>asterids</taxon>
        <taxon>campanulids</taxon>
        <taxon>Escalloniales</taxon>
        <taxon>Escalloniaceae</taxon>
        <taxon>Escallonia</taxon>
    </lineage>
</organism>
<dbReference type="InterPro" id="IPR032675">
    <property type="entry name" value="LRR_dom_sf"/>
</dbReference>
<evidence type="ECO:0000256" key="5">
    <source>
        <dbReference type="ARBA" id="ARBA00022692"/>
    </source>
</evidence>
<name>A0AA88X5Z7_9ASTE</name>
<dbReference type="Pfam" id="PF00560">
    <property type="entry name" value="LRR_1"/>
    <property type="match status" value="5"/>
</dbReference>
<evidence type="ECO:0000256" key="4">
    <source>
        <dbReference type="ARBA" id="ARBA00022614"/>
    </source>
</evidence>
<keyword evidence="8 11" id="KW-1133">Transmembrane helix</keyword>
<dbReference type="Pfam" id="PF13855">
    <property type="entry name" value="LRR_8"/>
    <property type="match status" value="4"/>
</dbReference>
<dbReference type="GO" id="GO:0006952">
    <property type="term" value="P:defense response"/>
    <property type="evidence" value="ECO:0007669"/>
    <property type="project" value="UniProtKB-ARBA"/>
</dbReference>
<keyword evidence="10" id="KW-0325">Glycoprotein</keyword>
<evidence type="ECO:0000256" key="11">
    <source>
        <dbReference type="SAM" id="Phobius"/>
    </source>
</evidence>
<dbReference type="SUPFAM" id="SSF52047">
    <property type="entry name" value="RNI-like"/>
    <property type="match status" value="2"/>
</dbReference>
<dbReference type="InterPro" id="IPR013210">
    <property type="entry name" value="LRR_N_plant-typ"/>
</dbReference>
<comment type="similarity">
    <text evidence="2">Belongs to the RLP family.</text>
</comment>
<evidence type="ECO:0000313" key="15">
    <source>
        <dbReference type="Proteomes" id="UP001188597"/>
    </source>
</evidence>
<dbReference type="GO" id="GO:0005886">
    <property type="term" value="C:plasma membrane"/>
    <property type="evidence" value="ECO:0007669"/>
    <property type="project" value="UniProtKB-SubCell"/>
</dbReference>
<dbReference type="SUPFAM" id="SSF52058">
    <property type="entry name" value="L domain-like"/>
    <property type="match status" value="1"/>
</dbReference>
<dbReference type="AlphaFoldDB" id="A0AA88X5Z7"/>
<dbReference type="PANTHER" id="PTHR48061:SF51">
    <property type="entry name" value="RECEPTOR LIKE PROTEIN 30-LIKE"/>
    <property type="match status" value="1"/>
</dbReference>
<evidence type="ECO:0000256" key="3">
    <source>
        <dbReference type="ARBA" id="ARBA00022475"/>
    </source>
</evidence>
<accession>A0AA88X5Z7</accession>
<keyword evidence="3" id="KW-1003">Cell membrane</keyword>
<evidence type="ECO:0000256" key="12">
    <source>
        <dbReference type="SAM" id="SignalP"/>
    </source>
</evidence>
<dbReference type="GO" id="GO:0051707">
    <property type="term" value="P:response to other organism"/>
    <property type="evidence" value="ECO:0007669"/>
    <property type="project" value="UniProtKB-ARBA"/>
</dbReference>
<keyword evidence="15" id="KW-1185">Reference proteome</keyword>
<keyword evidence="6 12" id="KW-0732">Signal</keyword>
<dbReference type="InterPro" id="IPR001611">
    <property type="entry name" value="Leu-rich_rpt"/>
</dbReference>
<keyword evidence="4" id="KW-0433">Leucine-rich repeat</keyword>
<keyword evidence="5 11" id="KW-0812">Transmembrane</keyword>
<gene>
    <name evidence="14" type="ORF">RJ639_037002</name>
</gene>
<dbReference type="Pfam" id="PF08263">
    <property type="entry name" value="LRRNT_2"/>
    <property type="match status" value="1"/>
</dbReference>
<dbReference type="SMART" id="SM00369">
    <property type="entry name" value="LRR_TYP"/>
    <property type="match status" value="9"/>
</dbReference>